<dbReference type="EMBL" id="CAJNOK010011523">
    <property type="protein sequence ID" value="CAF1142167.1"/>
    <property type="molecule type" value="Genomic_DNA"/>
</dbReference>
<organism evidence="1 3">
    <name type="scientific">Didymodactylos carnosus</name>
    <dbReference type="NCBI Taxonomy" id="1234261"/>
    <lineage>
        <taxon>Eukaryota</taxon>
        <taxon>Metazoa</taxon>
        <taxon>Spiralia</taxon>
        <taxon>Gnathifera</taxon>
        <taxon>Rotifera</taxon>
        <taxon>Eurotatoria</taxon>
        <taxon>Bdelloidea</taxon>
        <taxon>Philodinida</taxon>
        <taxon>Philodinidae</taxon>
        <taxon>Didymodactylos</taxon>
    </lineage>
</organism>
<reference evidence="1" key="1">
    <citation type="submission" date="2021-02" db="EMBL/GenBank/DDBJ databases">
        <authorList>
            <person name="Nowell W R."/>
        </authorList>
    </citation>
    <scope>NUCLEOTIDE SEQUENCE</scope>
</reference>
<dbReference type="EMBL" id="CAJOBA010027028">
    <property type="protein sequence ID" value="CAF3939014.1"/>
    <property type="molecule type" value="Genomic_DNA"/>
</dbReference>
<proteinExistence type="predicted"/>
<dbReference type="AlphaFoldDB" id="A0A8S2E6Z0"/>
<evidence type="ECO:0000313" key="3">
    <source>
        <dbReference type="Proteomes" id="UP000677228"/>
    </source>
</evidence>
<gene>
    <name evidence="1" type="ORF">OVA965_LOCUS21181</name>
    <name evidence="2" type="ORF">TMI583_LOCUS21768</name>
</gene>
<accession>A0A8S2E6Z0</accession>
<protein>
    <submittedName>
        <fullName evidence="1">Uncharacterized protein</fullName>
    </submittedName>
</protein>
<sequence length="112" mass="12784">EIATAKEIERKLLAKIPDVGNTIESASQWLKFIELIWGKLNYPLVCWADGASQHLPSILFNSWYLKSQQVVNNDWDTFKHELIEYIKSLTSTTAFINQQSQQPAVMAATKTE</sequence>
<evidence type="ECO:0000313" key="2">
    <source>
        <dbReference type="EMBL" id="CAF3939014.1"/>
    </source>
</evidence>
<dbReference type="Proteomes" id="UP000677228">
    <property type="component" value="Unassembled WGS sequence"/>
</dbReference>
<feature type="non-terminal residue" evidence="1">
    <location>
        <position position="1"/>
    </location>
</feature>
<name>A0A8S2E6Z0_9BILA</name>
<evidence type="ECO:0000313" key="1">
    <source>
        <dbReference type="EMBL" id="CAF1142167.1"/>
    </source>
</evidence>
<dbReference type="Proteomes" id="UP000682733">
    <property type="component" value="Unassembled WGS sequence"/>
</dbReference>
<comment type="caution">
    <text evidence="1">The sequence shown here is derived from an EMBL/GenBank/DDBJ whole genome shotgun (WGS) entry which is preliminary data.</text>
</comment>